<evidence type="ECO:0000313" key="4">
    <source>
        <dbReference type="Proteomes" id="UP001432046"/>
    </source>
</evidence>
<evidence type="ECO:0000259" key="2">
    <source>
        <dbReference type="Pfam" id="PF14280"/>
    </source>
</evidence>
<reference evidence="3" key="1">
    <citation type="journal article" date="2021" name="Int. J. Syst. Evol. Microbiol.">
        <title>Bradyrhizobium septentrionale sp. nov. (sv. septentrionale) and Bradyrhizobium quebecense sp. nov. (sv. septentrionale) associated with legumes native to Canada possess rearranged symbiosis genes and numerous insertion sequences.</title>
        <authorList>
            <person name="Bromfield E.S.P."/>
            <person name="Cloutier S."/>
        </authorList>
    </citation>
    <scope>NUCLEOTIDE SEQUENCE</scope>
    <source>
        <strain evidence="3">5S5</strain>
    </source>
</reference>
<reference evidence="3" key="2">
    <citation type="submission" date="2024-03" db="EMBL/GenBank/DDBJ databases">
        <authorList>
            <person name="Bromfield E.S.P."/>
            <person name="Cloutier S."/>
        </authorList>
    </citation>
    <scope>NUCLEOTIDE SEQUENCE</scope>
    <source>
        <strain evidence="3">5S5</strain>
        <plasmid evidence="3">pBs5S5b</plasmid>
    </source>
</reference>
<keyword evidence="1" id="KW-0812">Transmembrane</keyword>
<dbReference type="InterPro" id="IPR025375">
    <property type="entry name" value="DUF4365"/>
</dbReference>
<dbReference type="RefSeq" id="WP_338835139.1">
    <property type="nucleotide sequence ID" value="NZ_CP147712.1"/>
</dbReference>
<name>A0ABZ2PBV5_9BRAD</name>
<dbReference type="Proteomes" id="UP001432046">
    <property type="component" value="Plasmid pBs5S5b"/>
</dbReference>
<dbReference type="Pfam" id="PF14280">
    <property type="entry name" value="DUF4365"/>
    <property type="match status" value="1"/>
</dbReference>
<protein>
    <submittedName>
        <fullName evidence="3">DUF4365 domain-containing protein</fullName>
    </submittedName>
</protein>
<keyword evidence="1" id="KW-0472">Membrane</keyword>
<keyword evidence="1" id="KW-1133">Transmembrane helix</keyword>
<geneLocation type="plasmid" evidence="3 4">
    <name>pBs5S5b</name>
</geneLocation>
<sequence>MDRNRIPREHKTMKKIGKSDIIGQQGMSIIEGIVLSMGFMFYPTGGVEAGIDGFIELRDAETGEVGNLLLQVQGKATERDRLQGETGETFEFPCADVDIEYWTKGTAPVLLIVVALKTRKAYWKSLKEWFADPERRKSRKVVFDKAKDEFTREAKAAMIAVATAVRPGASGPSVKKSEQILANLLEVVFGPRLFWAPTSHGTDKSFGGALGEIVKPSRGEWIVRSKSVLSFHPLDEYPWKKLCDWEAMEEFDTTEWANSDDEDRQRDFVALLNRAIGEFVRPELYRDRDSGVFFFRKPKERDSLNYAYRSLQNTTTRRVVGPYGKKKSDPRQFAYWRHSAFLHRFIRLAGKWYAEITPTYHFTYNGQDTDAYAGERLKKIKEIENNAAVMGQFVMWRDFLTTHGAEDLLTKTYPFLSFRAVDALELDVGVPDDLWKSQETDPASPLFEYALAGETVENVT</sequence>
<dbReference type="EMBL" id="CP147712">
    <property type="protein sequence ID" value="WXC84728.1"/>
    <property type="molecule type" value="Genomic_DNA"/>
</dbReference>
<proteinExistence type="predicted"/>
<accession>A0ABZ2PBV5</accession>
<feature type="transmembrane region" description="Helical" evidence="1">
    <location>
        <begin position="21"/>
        <end position="42"/>
    </location>
</feature>
<organism evidence="3 4">
    <name type="scientific">Bradyrhizobium septentrionale</name>
    <dbReference type="NCBI Taxonomy" id="1404411"/>
    <lineage>
        <taxon>Bacteria</taxon>
        <taxon>Pseudomonadati</taxon>
        <taxon>Pseudomonadota</taxon>
        <taxon>Alphaproteobacteria</taxon>
        <taxon>Hyphomicrobiales</taxon>
        <taxon>Nitrobacteraceae</taxon>
        <taxon>Bradyrhizobium</taxon>
    </lineage>
</organism>
<keyword evidence="3" id="KW-0614">Plasmid</keyword>
<evidence type="ECO:0000256" key="1">
    <source>
        <dbReference type="SAM" id="Phobius"/>
    </source>
</evidence>
<keyword evidence="4" id="KW-1185">Reference proteome</keyword>
<feature type="domain" description="DUF4365" evidence="2">
    <location>
        <begin position="24"/>
        <end position="160"/>
    </location>
</feature>
<evidence type="ECO:0000313" key="3">
    <source>
        <dbReference type="EMBL" id="WXC84728.1"/>
    </source>
</evidence>
<gene>
    <name evidence="3" type="ORF">WDK88_44700</name>
</gene>